<accession>E3NK98</accession>
<evidence type="ECO:0000313" key="6">
    <source>
        <dbReference type="EMBL" id="EFP02076.1"/>
    </source>
</evidence>
<evidence type="ECO:0000256" key="3">
    <source>
        <dbReference type="ARBA" id="ARBA00022833"/>
    </source>
</evidence>
<dbReference type="FunCoup" id="E3NK98">
    <property type="interactions" value="373"/>
</dbReference>
<dbReference type="Pfam" id="PF13832">
    <property type="entry name" value="zf-HC5HC2H_2"/>
    <property type="match status" value="1"/>
</dbReference>
<gene>
    <name evidence="6" type="ORF">CRE_15036</name>
</gene>
<evidence type="ECO:0000313" key="7">
    <source>
        <dbReference type="Proteomes" id="UP000008281"/>
    </source>
</evidence>
<feature type="compositionally biased region" description="Basic residues" evidence="4">
    <location>
        <begin position="53"/>
        <end position="63"/>
    </location>
</feature>
<dbReference type="InterPro" id="IPR013083">
    <property type="entry name" value="Znf_RING/FYVE/PHD"/>
</dbReference>
<keyword evidence="7" id="KW-1185">Reference proteome</keyword>
<dbReference type="OrthoDB" id="10029243at2759"/>
<sequence length="268" mass="31380">MQNWNLIVDKQIFIINIKLLHVFNRKITRFQIILFRMDVEDEESTSSAPVKVQAKKRKRRRKNKNEDQEEYEENKSYANQINQKFGSSKGFKHKDETPMFEVKGGKATIKNSGNHRLTVSRTLDFHMNKLFQWEEEPDAIESAYICALCHESGRKRELFGPYYTTHNPIKHWPTFLAKKPLQTAKKPVKIELWFHGSCALWAPNVHLHGSQLTNLEHQMDIFWSQNCAICRKNGASIAVQNKKNTFVHYPCALNKSYKLDEHTLMCNS</sequence>
<keyword evidence="3" id="KW-0862">Zinc</keyword>
<evidence type="ECO:0000256" key="2">
    <source>
        <dbReference type="ARBA" id="ARBA00022771"/>
    </source>
</evidence>
<feature type="region of interest" description="Disordered" evidence="4">
    <location>
        <begin position="46"/>
        <end position="75"/>
    </location>
</feature>
<dbReference type="InterPro" id="IPR034732">
    <property type="entry name" value="EPHD"/>
</dbReference>
<dbReference type="PROSITE" id="PS51805">
    <property type="entry name" value="EPHD"/>
    <property type="match status" value="1"/>
</dbReference>
<dbReference type="eggNOG" id="KOG1084">
    <property type="taxonomic scope" value="Eukaryota"/>
</dbReference>
<evidence type="ECO:0000256" key="4">
    <source>
        <dbReference type="SAM" id="MobiDB-lite"/>
    </source>
</evidence>
<dbReference type="HOGENOM" id="CLU_084881_0_0_1"/>
<keyword evidence="2" id="KW-0863">Zinc-finger</keyword>
<proteinExistence type="predicted"/>
<keyword evidence="1" id="KW-0479">Metal-binding</keyword>
<dbReference type="OMA" id="NQVECNE"/>
<dbReference type="EMBL" id="DS268790">
    <property type="protein sequence ID" value="EFP02076.1"/>
    <property type="molecule type" value="Genomic_DNA"/>
</dbReference>
<dbReference type="Gene3D" id="3.30.40.10">
    <property type="entry name" value="Zinc/RING finger domain, C3HC4 (zinc finger)"/>
    <property type="match status" value="1"/>
</dbReference>
<name>E3NK98_CAERE</name>
<evidence type="ECO:0000256" key="1">
    <source>
        <dbReference type="ARBA" id="ARBA00022723"/>
    </source>
</evidence>
<reference evidence="6" key="1">
    <citation type="submission" date="2007-07" db="EMBL/GenBank/DDBJ databases">
        <title>PCAP assembly of the Caenorhabditis remanei genome.</title>
        <authorList>
            <consortium name="The Caenorhabditis remanei Sequencing Consortium"/>
            <person name="Wilson R.K."/>
        </authorList>
    </citation>
    <scope>NUCLEOTIDE SEQUENCE [LARGE SCALE GENOMIC DNA]</scope>
    <source>
        <strain evidence="6">PB4641</strain>
    </source>
</reference>
<protein>
    <recommendedName>
        <fullName evidence="5">PHD-type domain-containing protein</fullName>
    </recommendedName>
</protein>
<dbReference type="GO" id="GO:0008270">
    <property type="term" value="F:zinc ion binding"/>
    <property type="evidence" value="ECO:0007669"/>
    <property type="project" value="UniProtKB-KW"/>
</dbReference>
<dbReference type="STRING" id="31234.E3NK98"/>
<evidence type="ECO:0000259" key="5">
    <source>
        <dbReference type="PROSITE" id="PS51805"/>
    </source>
</evidence>
<organism evidence="7">
    <name type="scientific">Caenorhabditis remanei</name>
    <name type="common">Caenorhabditis vulgaris</name>
    <dbReference type="NCBI Taxonomy" id="31234"/>
    <lineage>
        <taxon>Eukaryota</taxon>
        <taxon>Metazoa</taxon>
        <taxon>Ecdysozoa</taxon>
        <taxon>Nematoda</taxon>
        <taxon>Chromadorea</taxon>
        <taxon>Rhabditida</taxon>
        <taxon>Rhabditina</taxon>
        <taxon>Rhabditomorpha</taxon>
        <taxon>Rhabditoidea</taxon>
        <taxon>Rhabditidae</taxon>
        <taxon>Peloderinae</taxon>
        <taxon>Caenorhabditis</taxon>
    </lineage>
</organism>
<dbReference type="AlphaFoldDB" id="E3NK98"/>
<feature type="domain" description="PHD-type" evidence="5">
    <location>
        <begin position="143"/>
        <end position="268"/>
    </location>
</feature>
<dbReference type="InParanoid" id="E3NK98"/>
<dbReference type="Proteomes" id="UP000008281">
    <property type="component" value="Unassembled WGS sequence"/>
</dbReference>